<evidence type="ECO:0000313" key="3">
    <source>
        <dbReference type="Proteomes" id="UP000218327"/>
    </source>
</evidence>
<evidence type="ECO:0000259" key="1">
    <source>
        <dbReference type="Pfam" id="PF20408"/>
    </source>
</evidence>
<dbReference type="InterPro" id="IPR046879">
    <property type="entry name" value="KANL3/Tex30_Abhydrolase"/>
</dbReference>
<reference evidence="3" key="1">
    <citation type="submission" date="2017-08" db="EMBL/GenBank/DDBJ databases">
        <title>A dynamic microbial community with high functional redundancy inhabits the cold, oxic subseafloor aquifer.</title>
        <authorList>
            <person name="Tully B.J."/>
            <person name="Wheat C.G."/>
            <person name="Glazer B.T."/>
            <person name="Huber J.A."/>
        </authorList>
    </citation>
    <scope>NUCLEOTIDE SEQUENCE [LARGE SCALE GENOMIC DNA]</scope>
</reference>
<feature type="domain" description="KANL3/Tex30 alpha/beta hydrolase-like" evidence="1">
    <location>
        <begin position="2"/>
        <end position="67"/>
    </location>
</feature>
<evidence type="ECO:0000313" key="2">
    <source>
        <dbReference type="EMBL" id="PCJ23932.1"/>
    </source>
</evidence>
<gene>
    <name evidence="2" type="ORF">COA96_10605</name>
</gene>
<protein>
    <recommendedName>
        <fullName evidence="1">KANL3/Tex30 alpha/beta hydrolase-like domain-containing protein</fullName>
    </recommendedName>
</protein>
<accession>A0A2A5AXF7</accession>
<dbReference type="EMBL" id="NVVJ01000032">
    <property type="protein sequence ID" value="PCJ23932.1"/>
    <property type="molecule type" value="Genomic_DNA"/>
</dbReference>
<comment type="caution">
    <text evidence="2">The sequence shown here is derived from an EMBL/GenBank/DDBJ whole genome shotgun (WGS) entry which is preliminary data.</text>
</comment>
<name>A0A2A5AXF7_9GAMM</name>
<dbReference type="Proteomes" id="UP000218327">
    <property type="component" value="Unassembled WGS sequence"/>
</dbReference>
<organism evidence="2 3">
    <name type="scientific">SAR86 cluster bacterium</name>
    <dbReference type="NCBI Taxonomy" id="2030880"/>
    <lineage>
        <taxon>Bacteria</taxon>
        <taxon>Pseudomonadati</taxon>
        <taxon>Pseudomonadota</taxon>
        <taxon>Gammaproteobacteria</taxon>
        <taxon>SAR86 cluster</taxon>
    </lineage>
</organism>
<sequence>MTTRTLILQGARDVLGNRETVAGYDLSPTITINWADDGNHDLVPRKRSGFTQQENWQQALSQIQQFITTEKAA</sequence>
<dbReference type="AlphaFoldDB" id="A0A2A5AXF7"/>
<proteinExistence type="predicted"/>
<dbReference type="Pfam" id="PF20408">
    <property type="entry name" value="Abhydrolase_11"/>
    <property type="match status" value="1"/>
</dbReference>